<sequence length="225" mass="26157">MKIRYIYSHLNGLEFLLVHKRELWKEIEESIKSVDADRYKKVSKAKASDGNVIYDQKGINNAFKDYLLPKGWKDHKKSYYFTPDEELARETLSYSQEEQKSEIESRGRIAFKGFNQTDFLKDNIAVEVQFGKYSFVAYDLFVKHMAFYISNDIDVGIEILPTKALQTKMDVGVACYEKEVYNVYRAGRNTPAVPLVVIGIEPDTDEFDYVGEDPNSFWEQNHSKL</sequence>
<dbReference type="Gene3D" id="3.40.91.20">
    <property type="match status" value="1"/>
</dbReference>
<keyword evidence="2" id="KW-0540">Nuclease</keyword>
<keyword evidence="1" id="KW-0378">Hydrolase</keyword>
<reference evidence="2 3" key="1">
    <citation type="journal article" date="2016" name="Eur. J. Clin. Microbiol. Infect. Dis.">
        <title>Whole genome sequencing as a tool for phylogenetic analysis of clinical strains of Mitis group streptococci.</title>
        <authorList>
            <person name="Rasmussen L.H."/>
            <person name="Dargis R."/>
            <person name="Hojholt K."/>
            <person name="Christensen J.J."/>
            <person name="Skovgaard O."/>
            <person name="Justesen U.S."/>
            <person name="Rosenvinge F.S."/>
            <person name="Moser C."/>
            <person name="Lukjancenko O."/>
            <person name="Rasmussen S."/>
            <person name="Nielsen X.C."/>
        </authorList>
    </citation>
    <scope>NUCLEOTIDE SEQUENCE [LARGE SCALE GENOMIC DNA]</scope>
    <source>
        <strain evidence="2 3">RH_43861_09</strain>
    </source>
</reference>
<dbReference type="InterPro" id="IPR015278">
    <property type="entry name" value="BglII-like"/>
</dbReference>
<evidence type="ECO:0000313" key="2">
    <source>
        <dbReference type="EMBL" id="ORO92463.1"/>
    </source>
</evidence>
<gene>
    <name evidence="2" type="ORF">B7699_08020</name>
</gene>
<dbReference type="AlphaFoldDB" id="A0A1X1JZ11"/>
<dbReference type="EMBL" id="NCVG01000023">
    <property type="protein sequence ID" value="ORO92463.1"/>
    <property type="molecule type" value="Genomic_DNA"/>
</dbReference>
<proteinExistence type="predicted"/>
<dbReference type="Proteomes" id="UP000193863">
    <property type="component" value="Unassembled WGS sequence"/>
</dbReference>
<evidence type="ECO:0000256" key="1">
    <source>
        <dbReference type="ARBA" id="ARBA00022801"/>
    </source>
</evidence>
<organism evidence="2 3">
    <name type="scientific">Streptococcus mitis</name>
    <dbReference type="NCBI Taxonomy" id="28037"/>
    <lineage>
        <taxon>Bacteria</taxon>
        <taxon>Bacillati</taxon>
        <taxon>Bacillota</taxon>
        <taxon>Bacilli</taxon>
        <taxon>Lactobacillales</taxon>
        <taxon>Streptococcaceae</taxon>
        <taxon>Streptococcus</taxon>
        <taxon>Streptococcus mitis group</taxon>
    </lineage>
</organism>
<accession>A0A1X1JZ11</accession>
<dbReference type="InterPro" id="IPR011338">
    <property type="entry name" value="BamHI/BglII/BstY"/>
</dbReference>
<evidence type="ECO:0000313" key="3">
    <source>
        <dbReference type="Proteomes" id="UP000193863"/>
    </source>
</evidence>
<dbReference type="GO" id="GO:0009036">
    <property type="term" value="F:type II site-specific deoxyribonuclease activity"/>
    <property type="evidence" value="ECO:0007669"/>
    <property type="project" value="InterPro"/>
</dbReference>
<dbReference type="GO" id="GO:0009307">
    <property type="term" value="P:DNA restriction-modification system"/>
    <property type="evidence" value="ECO:0007669"/>
    <property type="project" value="InterPro"/>
</dbReference>
<dbReference type="InterPro" id="IPR011335">
    <property type="entry name" value="Restrct_endonuc-II-like"/>
</dbReference>
<dbReference type="SUPFAM" id="SSF52980">
    <property type="entry name" value="Restriction endonuclease-like"/>
    <property type="match status" value="1"/>
</dbReference>
<dbReference type="RefSeq" id="WP_084927893.1">
    <property type="nucleotide sequence ID" value="NZ_NCVG01000023.1"/>
</dbReference>
<keyword evidence="2" id="KW-0255">Endonuclease</keyword>
<comment type="caution">
    <text evidence="2">The sequence shown here is derived from an EMBL/GenBank/DDBJ whole genome shotgun (WGS) entry which is preliminary data.</text>
</comment>
<name>A0A1X1JZ11_STRMT</name>
<dbReference type="GO" id="GO:0003677">
    <property type="term" value="F:DNA binding"/>
    <property type="evidence" value="ECO:0007669"/>
    <property type="project" value="InterPro"/>
</dbReference>
<protein>
    <submittedName>
        <fullName evidence="2">Restriction endonuclease</fullName>
    </submittedName>
</protein>
<dbReference type="GO" id="GO:0000287">
    <property type="term" value="F:magnesium ion binding"/>
    <property type="evidence" value="ECO:0007669"/>
    <property type="project" value="InterPro"/>
</dbReference>
<dbReference type="Pfam" id="PF09195">
    <property type="entry name" value="Endonuc-BglII"/>
    <property type="match status" value="1"/>
</dbReference>